<gene>
    <name evidence="2" type="ORF">KGQ19_19505</name>
</gene>
<dbReference type="EMBL" id="JAAFYZ010000062">
    <property type="protein sequence ID" value="MBS2549056.1"/>
    <property type="molecule type" value="Genomic_DNA"/>
</dbReference>
<evidence type="ECO:0000313" key="3">
    <source>
        <dbReference type="Proteomes" id="UP000730482"/>
    </source>
</evidence>
<comment type="caution">
    <text evidence="2">The sequence shown here is derived from an EMBL/GenBank/DDBJ whole genome shotgun (WGS) entry which is preliminary data.</text>
</comment>
<dbReference type="Pfam" id="PF13569">
    <property type="entry name" value="DUF4132"/>
    <property type="match status" value="1"/>
</dbReference>
<protein>
    <submittedName>
        <fullName evidence="2">DUF4132 domain-containing protein</fullName>
    </submittedName>
</protein>
<proteinExistence type="predicted"/>
<dbReference type="InterPro" id="IPR025406">
    <property type="entry name" value="DUF4132"/>
</dbReference>
<sequence>MRTLAASQIARFELAMVTQRRWTVQEFGDYFIGHPLLRHVVRRLVWATGTDDGIDSSFRVAEDLSLADVSDGEYTLADDAVVGIAHPLHLGAGLAGWSEVFADYEILQPFDQLGRAVHALTDEEKASGTLTRFAGIDVPTGKVLGLERRGWRRGAPQDAGVQHWVYRTLPGGGSVTVALDPGIAVGFVGALGENQRFSGVFLSTHDEGGVYRPRPESPTFAGLDAVTASELLRDLTEVTA</sequence>
<accession>A0ABS5KSN2</accession>
<keyword evidence="3" id="KW-1185">Reference proteome</keyword>
<reference evidence="2 3" key="1">
    <citation type="submission" date="2020-02" db="EMBL/GenBank/DDBJ databases">
        <title>Acidophilic actinobacteria isolated from forest soil.</title>
        <authorList>
            <person name="Golinska P."/>
        </authorList>
    </citation>
    <scope>NUCLEOTIDE SEQUENCE [LARGE SCALE GENOMIC DNA]</scope>
    <source>
        <strain evidence="2 3">NL8</strain>
    </source>
</reference>
<organism evidence="2 3">
    <name type="scientific">Catenulispora pinistramenti</name>
    <dbReference type="NCBI Taxonomy" id="2705254"/>
    <lineage>
        <taxon>Bacteria</taxon>
        <taxon>Bacillati</taxon>
        <taxon>Actinomycetota</taxon>
        <taxon>Actinomycetes</taxon>
        <taxon>Catenulisporales</taxon>
        <taxon>Catenulisporaceae</taxon>
        <taxon>Catenulispora</taxon>
    </lineage>
</organism>
<evidence type="ECO:0000313" key="2">
    <source>
        <dbReference type="EMBL" id="MBS2549056.1"/>
    </source>
</evidence>
<dbReference type="Proteomes" id="UP000730482">
    <property type="component" value="Unassembled WGS sequence"/>
</dbReference>
<evidence type="ECO:0000259" key="1">
    <source>
        <dbReference type="Pfam" id="PF13569"/>
    </source>
</evidence>
<feature type="domain" description="DUF4132" evidence="1">
    <location>
        <begin position="2"/>
        <end position="151"/>
    </location>
</feature>
<name>A0ABS5KSN2_9ACTN</name>